<evidence type="ECO:0000256" key="3">
    <source>
        <dbReference type="ARBA" id="ARBA00022807"/>
    </source>
</evidence>
<keyword evidence="1" id="KW-0645">Protease</keyword>
<dbReference type="Proteomes" id="UP000279194">
    <property type="component" value="Unassembled WGS sequence"/>
</dbReference>
<proteinExistence type="predicted"/>
<dbReference type="Pfam" id="PF04203">
    <property type="entry name" value="Sortase"/>
    <property type="match status" value="1"/>
</dbReference>
<keyword evidence="2" id="KW-0378">Hydrolase</keyword>
<gene>
    <name evidence="5" type="ORF">EAF07_02300</name>
</gene>
<dbReference type="Gene3D" id="2.40.260.10">
    <property type="entry name" value="Sortase"/>
    <property type="match status" value="1"/>
</dbReference>
<keyword evidence="6" id="KW-1185">Reference proteome</keyword>
<organism evidence="5 6">
    <name type="scientific">Streptococcus hillyeri</name>
    <dbReference type="NCBI Taxonomy" id="2282420"/>
    <lineage>
        <taxon>Bacteria</taxon>
        <taxon>Bacillati</taxon>
        <taxon>Bacillota</taxon>
        <taxon>Bacilli</taxon>
        <taxon>Lactobacillales</taxon>
        <taxon>Streptococcaceae</taxon>
        <taxon>Streptococcus</taxon>
    </lineage>
</organism>
<dbReference type="CDD" id="cd06165">
    <property type="entry name" value="Sortase_A"/>
    <property type="match status" value="1"/>
</dbReference>
<feature type="active site" description="Acyl-thioester intermediate" evidence="4">
    <location>
        <position position="207"/>
    </location>
</feature>
<dbReference type="SUPFAM" id="SSF63817">
    <property type="entry name" value="Sortase"/>
    <property type="match status" value="1"/>
</dbReference>
<keyword evidence="3" id="KW-0788">Thiol protease</keyword>
<dbReference type="AlphaFoldDB" id="A0A3L9DU36"/>
<evidence type="ECO:0000256" key="2">
    <source>
        <dbReference type="ARBA" id="ARBA00022801"/>
    </source>
</evidence>
<dbReference type="NCBIfam" id="TIGR01076">
    <property type="entry name" value="sortase_fam"/>
    <property type="match status" value="1"/>
</dbReference>
<dbReference type="InterPro" id="IPR042007">
    <property type="entry name" value="Sortase_A"/>
</dbReference>
<dbReference type="RefSeq" id="WP_121834729.1">
    <property type="nucleotide sequence ID" value="NZ_CP163513.1"/>
</dbReference>
<evidence type="ECO:0000313" key="6">
    <source>
        <dbReference type="Proteomes" id="UP000279194"/>
    </source>
</evidence>
<dbReference type="OrthoDB" id="1648028at2"/>
<dbReference type="GO" id="GO:0008234">
    <property type="term" value="F:cysteine-type peptidase activity"/>
    <property type="evidence" value="ECO:0007669"/>
    <property type="project" value="UniProtKB-KW"/>
</dbReference>
<sequence length="248" mass="27816">MVLMRRNKKKTFKTFLHNTLIVLLFIVGLALVFNKSIRNTLIAWNSNKYQVSQVSKETIKKNKEKEASFDFSAVESVSTESILKSQMEAQLLPVIGGIAIPDLKINLPIFKGLGNTELSYGAGTMKESQVMGQGNYTLASHHIFSMVGASDMLFSPLERAQNGMKIYLTDKEFIYTYVINSVEIVEPEAIYVLEDHEGVNEITLVTCTDAEATQRTIVKGLLETQVAFNDADKSILKSFEQNYNQVAW</sequence>
<comment type="caution">
    <text evidence="5">The sequence shown here is derived from an EMBL/GenBank/DDBJ whole genome shotgun (WGS) entry which is preliminary data.</text>
</comment>
<evidence type="ECO:0000256" key="1">
    <source>
        <dbReference type="ARBA" id="ARBA00022670"/>
    </source>
</evidence>
<evidence type="ECO:0000313" key="5">
    <source>
        <dbReference type="EMBL" id="RLY04841.1"/>
    </source>
</evidence>
<name>A0A3L9DU36_9STRE</name>
<protein>
    <submittedName>
        <fullName evidence="5">Sortase</fullName>
    </submittedName>
</protein>
<evidence type="ECO:0000256" key="4">
    <source>
        <dbReference type="PIRSR" id="PIRSR605754-1"/>
    </source>
</evidence>
<feature type="active site" description="Proton donor/acceptor" evidence="4">
    <location>
        <position position="141"/>
    </location>
</feature>
<reference evidence="5 6" key="1">
    <citation type="submission" date="2018-10" db="EMBL/GenBank/DDBJ databases">
        <title>Streptococcus hillyeri sp. nov., isolated from equine tracheal sample.</title>
        <authorList>
            <person name="Macfadyen A.C."/>
            <person name="Waller A."/>
            <person name="Paterson G.K."/>
        </authorList>
    </citation>
    <scope>NUCLEOTIDE SEQUENCE [LARGE SCALE GENOMIC DNA]</scope>
    <source>
        <strain evidence="5 6">28462</strain>
    </source>
</reference>
<dbReference type="GO" id="GO:0006508">
    <property type="term" value="P:proteolysis"/>
    <property type="evidence" value="ECO:0007669"/>
    <property type="project" value="UniProtKB-KW"/>
</dbReference>
<dbReference type="InterPro" id="IPR005754">
    <property type="entry name" value="Sortase"/>
</dbReference>
<accession>A0A3L9DU36</accession>
<dbReference type="InterPro" id="IPR023365">
    <property type="entry name" value="Sortase_dom-sf"/>
</dbReference>
<dbReference type="EMBL" id="RCVM01000002">
    <property type="protein sequence ID" value="RLY04841.1"/>
    <property type="molecule type" value="Genomic_DNA"/>
</dbReference>